<accession>A0A840G3M3</accession>
<name>A0A840G3M3_9BURK</name>
<dbReference type="Pfam" id="PF00501">
    <property type="entry name" value="AMP-binding"/>
    <property type="match status" value="1"/>
</dbReference>
<dbReference type="Proteomes" id="UP000524450">
    <property type="component" value="Unassembled WGS sequence"/>
</dbReference>
<reference evidence="3 4" key="1">
    <citation type="submission" date="2020-08" db="EMBL/GenBank/DDBJ databases">
        <title>Genomic Encyclopedia of Type Strains, Phase IV (KMG-V): Genome sequencing to study the core and pangenomes of soil and plant-associated prokaryotes.</title>
        <authorList>
            <person name="Whitman W."/>
        </authorList>
    </citation>
    <scope>NUCLEOTIDE SEQUENCE [LARGE SCALE GENOMIC DNA]</scope>
    <source>
        <strain evidence="3 4">34/80</strain>
    </source>
</reference>
<comment type="caution">
    <text evidence="3">The sequence shown here is derived from an EMBL/GenBank/DDBJ whole genome shotgun (WGS) entry which is preliminary data.</text>
</comment>
<dbReference type="PANTHER" id="PTHR43767">
    <property type="entry name" value="LONG-CHAIN-FATTY-ACID--COA LIGASE"/>
    <property type="match status" value="1"/>
</dbReference>
<dbReference type="PANTHER" id="PTHR43767:SF1">
    <property type="entry name" value="NONRIBOSOMAL PEPTIDE SYNTHASE PES1 (EUROFUNG)-RELATED"/>
    <property type="match status" value="1"/>
</dbReference>
<sequence>MSLSAAPLTSAERIAQFEREQDMCDLWGALLSRSIYAAFQQSASAFGPATAITFVRSSSGPDRSISYKQLLEGITRTANFLGDVGGRGCGVAYMLPASIETHFLLWGAESVGYAVPLNPFLLPAEIVALVKAARCKLFVIPKTDDPEIAKRTEAVRQSVPGIRVIAIGQGPLPPLAIDYEHEVVRYRSSEATHFDAARPSLDTVAYFHTGGTTGTPKLVAHTSSNQLAAAAGAAAMLHLNPRQCLTNGMPMFHVGGTVASSLAPFLAGARIVVMSGQGFRNPDMISGIWRIVERCKVTALAAVPTAMGALLSTAVDTDISSIQWGLTGAASCPQSVIERFQQVTGASLHEVLGMTETGGVTAVDPVGDASTAGSVGFRLPHTRLRVRKLLDDGALGADCDVDMIGVLFVEGAHVSSGYLDPTHNEGVFVEGGLNTGDLAYFGENGKLFVAGRSKDLIIRSGHNIDPGTIESACASHPAVSLAAAVGQPDAYAGELPVVFVSLKPGYKADIPELTAHTRERIAERPAWPKSIYIVDSIPVTAVGKIYKPALRVEAARRSLTDQITQVAPGANFQMEVASAGKRGLHVAVELSATDEASRSAVETFLKAHTFSWSLRNPSEIVYGS</sequence>
<evidence type="ECO:0000313" key="4">
    <source>
        <dbReference type="Proteomes" id="UP000524450"/>
    </source>
</evidence>
<gene>
    <name evidence="3" type="ORF">GGD71_006690</name>
</gene>
<dbReference type="Gene3D" id="3.40.50.12780">
    <property type="entry name" value="N-terminal domain of ligase-like"/>
    <property type="match status" value="1"/>
</dbReference>
<dbReference type="Pfam" id="PF13193">
    <property type="entry name" value="AMP-binding_C"/>
    <property type="match status" value="1"/>
</dbReference>
<dbReference type="InterPro" id="IPR025110">
    <property type="entry name" value="AMP-bd_C"/>
</dbReference>
<proteinExistence type="predicted"/>
<dbReference type="EC" id="6.2.1.-" evidence="3"/>
<dbReference type="PROSITE" id="PS00455">
    <property type="entry name" value="AMP_BINDING"/>
    <property type="match status" value="1"/>
</dbReference>
<dbReference type="InterPro" id="IPR020845">
    <property type="entry name" value="AMP-binding_CS"/>
</dbReference>
<dbReference type="InterPro" id="IPR050237">
    <property type="entry name" value="ATP-dep_AMP-bd_enzyme"/>
</dbReference>
<keyword evidence="3" id="KW-0436">Ligase</keyword>
<dbReference type="InterPro" id="IPR045851">
    <property type="entry name" value="AMP-bd_C_sf"/>
</dbReference>
<dbReference type="InterPro" id="IPR000873">
    <property type="entry name" value="AMP-dep_synth/lig_dom"/>
</dbReference>
<protein>
    <submittedName>
        <fullName evidence="3">Fatty-acyl-CoA synthase</fullName>
        <ecNumber evidence="3">6.2.1.-</ecNumber>
    </submittedName>
</protein>
<dbReference type="InterPro" id="IPR042099">
    <property type="entry name" value="ANL_N_sf"/>
</dbReference>
<evidence type="ECO:0000259" key="1">
    <source>
        <dbReference type="Pfam" id="PF00501"/>
    </source>
</evidence>
<dbReference type="RefSeq" id="WP_184642584.1">
    <property type="nucleotide sequence ID" value="NZ_JACIFZ010000016.1"/>
</dbReference>
<dbReference type="Gene3D" id="3.30.300.30">
    <property type="match status" value="1"/>
</dbReference>
<dbReference type="GO" id="GO:0016878">
    <property type="term" value="F:acid-thiol ligase activity"/>
    <property type="evidence" value="ECO:0007669"/>
    <property type="project" value="UniProtKB-ARBA"/>
</dbReference>
<organism evidence="3 4">
    <name type="scientific">Variovorax guangxiensis</name>
    <dbReference type="NCBI Taxonomy" id="1775474"/>
    <lineage>
        <taxon>Bacteria</taxon>
        <taxon>Pseudomonadati</taxon>
        <taxon>Pseudomonadota</taxon>
        <taxon>Betaproteobacteria</taxon>
        <taxon>Burkholderiales</taxon>
        <taxon>Comamonadaceae</taxon>
        <taxon>Variovorax</taxon>
    </lineage>
</organism>
<dbReference type="AlphaFoldDB" id="A0A840G3M3"/>
<evidence type="ECO:0000259" key="2">
    <source>
        <dbReference type="Pfam" id="PF13193"/>
    </source>
</evidence>
<dbReference type="SUPFAM" id="SSF56801">
    <property type="entry name" value="Acetyl-CoA synthetase-like"/>
    <property type="match status" value="1"/>
</dbReference>
<evidence type="ECO:0000313" key="3">
    <source>
        <dbReference type="EMBL" id="MBB4225877.1"/>
    </source>
</evidence>
<dbReference type="EMBL" id="JACIFZ010000016">
    <property type="protein sequence ID" value="MBB4225877.1"/>
    <property type="molecule type" value="Genomic_DNA"/>
</dbReference>
<feature type="domain" description="AMP-dependent synthetase/ligase" evidence="1">
    <location>
        <begin position="39"/>
        <end position="419"/>
    </location>
</feature>
<feature type="domain" description="AMP-binding enzyme C-terminal" evidence="2">
    <location>
        <begin position="469"/>
        <end position="544"/>
    </location>
</feature>